<organism evidence="2 3">
    <name type="scientific">Bombilactobacillus apium</name>
    <dbReference type="NCBI Taxonomy" id="2675299"/>
    <lineage>
        <taxon>Bacteria</taxon>
        <taxon>Bacillati</taxon>
        <taxon>Bacillota</taxon>
        <taxon>Bacilli</taxon>
        <taxon>Lactobacillales</taxon>
        <taxon>Lactobacillaceae</taxon>
        <taxon>Bombilactobacillus</taxon>
    </lineage>
</organism>
<proteinExistence type="predicted"/>
<reference evidence="2 3" key="1">
    <citation type="submission" date="2020-06" db="EMBL/GenBank/DDBJ databases">
        <authorList>
            <person name="Kang J."/>
        </authorList>
    </citation>
    <scope>NUCLEOTIDE SEQUENCE [LARGE SCALE GENOMIC DNA]</scope>
    <source>
        <strain evidence="2 3">DCY120</strain>
    </source>
</reference>
<dbReference type="Proteomes" id="UP000563523">
    <property type="component" value="Unassembled WGS sequence"/>
</dbReference>
<dbReference type="EMBL" id="JABZEC010000005">
    <property type="protein sequence ID" value="NVY96777.1"/>
    <property type="molecule type" value="Genomic_DNA"/>
</dbReference>
<dbReference type="GO" id="GO:0003677">
    <property type="term" value="F:DNA binding"/>
    <property type="evidence" value="ECO:0007669"/>
    <property type="project" value="InterPro"/>
</dbReference>
<dbReference type="AlphaFoldDB" id="A0A850R7F7"/>
<evidence type="ECO:0000313" key="2">
    <source>
        <dbReference type="EMBL" id="NVY96777.1"/>
    </source>
</evidence>
<protein>
    <submittedName>
        <fullName evidence="2">Transposase</fullName>
    </submittedName>
</protein>
<dbReference type="RefSeq" id="WP_176943015.1">
    <property type="nucleotide sequence ID" value="NZ_JABZEC010000005.1"/>
</dbReference>
<dbReference type="InterPro" id="IPR002525">
    <property type="entry name" value="Transp_IS110-like_N"/>
</dbReference>
<gene>
    <name evidence="2" type="ORF">HU830_06360</name>
</gene>
<keyword evidence="3" id="KW-1185">Reference proteome</keyword>
<accession>A0A850R7F7</accession>
<sequence>MENNCFGFQELLQNLRDYTAPQIVFEATGVYSQRLQRFLDDHQYRYTCLNSLAVRSNKTDQNDALHLAQTQLVINRQLSYYQRPIYHDLMAYSRFYEELNDDLIREKNFYTAVYN</sequence>
<evidence type="ECO:0000313" key="3">
    <source>
        <dbReference type="Proteomes" id="UP000563523"/>
    </source>
</evidence>
<name>A0A850R7F7_9LACO</name>
<dbReference type="Pfam" id="PF01548">
    <property type="entry name" value="DEDD_Tnp_IS110"/>
    <property type="match status" value="1"/>
</dbReference>
<feature type="domain" description="Transposase IS110-like N-terminal" evidence="1">
    <location>
        <begin position="3"/>
        <end position="108"/>
    </location>
</feature>
<dbReference type="GO" id="GO:0004803">
    <property type="term" value="F:transposase activity"/>
    <property type="evidence" value="ECO:0007669"/>
    <property type="project" value="InterPro"/>
</dbReference>
<dbReference type="GO" id="GO:0006313">
    <property type="term" value="P:DNA transposition"/>
    <property type="evidence" value="ECO:0007669"/>
    <property type="project" value="InterPro"/>
</dbReference>
<comment type="caution">
    <text evidence="2">The sequence shown here is derived from an EMBL/GenBank/DDBJ whole genome shotgun (WGS) entry which is preliminary data.</text>
</comment>
<evidence type="ECO:0000259" key="1">
    <source>
        <dbReference type="Pfam" id="PF01548"/>
    </source>
</evidence>